<comment type="caution">
    <text evidence="1">The sequence shown here is derived from an EMBL/GenBank/DDBJ whole genome shotgun (WGS) entry which is preliminary data.</text>
</comment>
<protein>
    <submittedName>
        <fullName evidence="1">Uncharacterized protein</fullName>
    </submittedName>
</protein>
<name>A0A2V3HT65_9ARCH</name>
<accession>A0A2V3HT65</accession>
<gene>
    <name evidence="1" type="ORF">CXX69_01515</name>
</gene>
<evidence type="ECO:0000313" key="2">
    <source>
        <dbReference type="Proteomes" id="UP000248161"/>
    </source>
</evidence>
<proteinExistence type="predicted"/>
<organism evidence="1 2">
    <name type="scientific">Candidatus Thalassarchaeum betae</name>
    <dbReference type="NCBI Taxonomy" id="2599289"/>
    <lineage>
        <taxon>Archaea</taxon>
        <taxon>Methanobacteriati</taxon>
        <taxon>Thermoplasmatota</taxon>
        <taxon>Candidatus Poseidoniia</taxon>
        <taxon>Candidatus Poseidoniales</taxon>
        <taxon>Candidatus Thalassarchaeaceae</taxon>
        <taxon>Candidatus Thalassarchaeum</taxon>
    </lineage>
</organism>
<dbReference type="EMBL" id="PSPG01000003">
    <property type="protein sequence ID" value="PXF22096.1"/>
    <property type="molecule type" value="Genomic_DNA"/>
</dbReference>
<dbReference type="AlphaFoldDB" id="A0A2V3HT65"/>
<reference evidence="1 2" key="1">
    <citation type="journal article" date="2015" name="Nat. Commun.">
        <title>Genomic and transcriptomic evidence for scavenging of diverse organic compounds by widespread deep-sea archaea.</title>
        <authorList>
            <person name="Li M."/>
            <person name="Baker B.J."/>
            <person name="Anantharaman K."/>
            <person name="Jain S."/>
            <person name="Breier J.A."/>
            <person name="Dick G.J."/>
        </authorList>
    </citation>
    <scope>NUCLEOTIDE SEQUENCE [LARGE SCALE GENOMIC DNA]</scope>
    <source>
        <strain evidence="1">Cayman_51_deep</strain>
    </source>
</reference>
<sequence length="98" mass="11333">MAKDKLKTTTKNPRFLYIMVQSNDGDDVNIRIPLILINLSMKFHHFIPRSARKAMENEGFDLDRFIDEVPTEELLEAVKEFDVNIVSSDGDTVRVFCE</sequence>
<dbReference type="Proteomes" id="UP000248161">
    <property type="component" value="Unassembled WGS sequence"/>
</dbReference>
<evidence type="ECO:0000313" key="1">
    <source>
        <dbReference type="EMBL" id="PXF22096.1"/>
    </source>
</evidence>